<protein>
    <submittedName>
        <fullName evidence="1">Uncharacterized protein</fullName>
    </submittedName>
</protein>
<proteinExistence type="predicted"/>
<organism evidence="1 2">
    <name type="scientific">Anncaliia algerae PRA339</name>
    <dbReference type="NCBI Taxonomy" id="1288291"/>
    <lineage>
        <taxon>Eukaryota</taxon>
        <taxon>Fungi</taxon>
        <taxon>Fungi incertae sedis</taxon>
        <taxon>Microsporidia</taxon>
        <taxon>Tubulinosematoidea</taxon>
        <taxon>Tubulinosematidae</taxon>
        <taxon>Anncaliia</taxon>
    </lineage>
</organism>
<gene>
    <name evidence="1" type="ORF">H312_01292</name>
</gene>
<dbReference type="OrthoDB" id="2187816at2759"/>
<dbReference type="EMBL" id="KK365145">
    <property type="protein sequence ID" value="KCZ81296.1"/>
    <property type="molecule type" value="Genomic_DNA"/>
</dbReference>
<dbReference type="HOGENOM" id="CLU_821287_0_0_1"/>
<reference evidence="2" key="1">
    <citation type="submission" date="2013-02" db="EMBL/GenBank/DDBJ databases">
        <authorList>
            <consortium name="The Broad Institute Genome Sequencing Platform"/>
            <person name="Cuomo C."/>
            <person name="Becnel J."/>
            <person name="Sanscrainte N."/>
            <person name="Walker B."/>
            <person name="Young S.K."/>
            <person name="Zeng Q."/>
            <person name="Gargeya S."/>
            <person name="Fitzgerald M."/>
            <person name="Haas B."/>
            <person name="Abouelleil A."/>
            <person name="Alvarado L."/>
            <person name="Arachchi H.M."/>
            <person name="Berlin A.M."/>
            <person name="Chapman S.B."/>
            <person name="Dewar J."/>
            <person name="Goldberg J."/>
            <person name="Griggs A."/>
            <person name="Gujja S."/>
            <person name="Hansen M."/>
            <person name="Howarth C."/>
            <person name="Imamovic A."/>
            <person name="Larimer J."/>
            <person name="McCowan C."/>
            <person name="Murphy C."/>
            <person name="Neiman D."/>
            <person name="Pearson M."/>
            <person name="Priest M."/>
            <person name="Roberts A."/>
            <person name="Saif S."/>
            <person name="Shea T."/>
            <person name="Sisk P."/>
            <person name="Sykes S."/>
            <person name="Wortman J."/>
            <person name="Nusbaum C."/>
            <person name="Birren B."/>
        </authorList>
    </citation>
    <scope>NUCLEOTIDE SEQUENCE [LARGE SCALE GENOMIC DNA]</scope>
    <source>
        <strain evidence="2">PRA339</strain>
    </source>
</reference>
<evidence type="ECO:0000313" key="1">
    <source>
        <dbReference type="EMBL" id="KCZ81296.1"/>
    </source>
</evidence>
<evidence type="ECO:0000313" key="2">
    <source>
        <dbReference type="Proteomes" id="UP000030655"/>
    </source>
</evidence>
<dbReference type="Proteomes" id="UP000030655">
    <property type="component" value="Unassembled WGS sequence"/>
</dbReference>
<name>A0A059F2U5_9MICR</name>
<dbReference type="AlphaFoldDB" id="A0A059F2U5"/>
<keyword evidence="2" id="KW-1185">Reference proteome</keyword>
<dbReference type="VEuPathDB" id="MicrosporidiaDB:H312_01292"/>
<sequence>MQVKVNVVFAAFLYFFRIQSRRIHNKYASSSSCDITYDKGYKMEDFDRTKPYEYTCGYNERKKYDCENIILCTPLTGNIFEEKNQLKSLVKQINKILRYAFFNAEKIVQFQMNDMISVLTKECNSCNSKTSEIIQHEFEALAKVVNKILGDSNQQSIDLIGGLIKKSNASLQKEDDAVMTKLYGDIEAYITQIINLGPVRFTPIVLDKINGLLPTVLKHVKEAQNALPSIGSDVFKKLLLETEKIMLSEKETTSLKVLNAFKTTSANIINLLRSEESVELKSIEDVFHKKVNHLLCEMNIFFVNLEREVKKVFKCMKVNQNNKQRDNINTKKLCKLCD</sequence>
<accession>A0A059F2U5</accession>
<reference evidence="1 2" key="2">
    <citation type="submission" date="2014-03" db="EMBL/GenBank/DDBJ databases">
        <title>The Genome Sequence of Anncaliia algerae insect isolate PRA339.</title>
        <authorList>
            <consortium name="The Broad Institute Genome Sequencing Platform"/>
            <consortium name="The Broad Institute Genome Sequencing Center for Infectious Disease"/>
            <person name="Cuomo C."/>
            <person name="Becnel J."/>
            <person name="Sanscrainte N."/>
            <person name="Walker B."/>
            <person name="Young S.K."/>
            <person name="Zeng Q."/>
            <person name="Gargeya S."/>
            <person name="Fitzgerald M."/>
            <person name="Haas B."/>
            <person name="Abouelleil A."/>
            <person name="Alvarado L."/>
            <person name="Arachchi H.M."/>
            <person name="Berlin A.M."/>
            <person name="Chapman S.B."/>
            <person name="Dewar J."/>
            <person name="Goldberg J."/>
            <person name="Griggs A."/>
            <person name="Gujja S."/>
            <person name="Hansen M."/>
            <person name="Howarth C."/>
            <person name="Imamovic A."/>
            <person name="Larimer J."/>
            <person name="McCowan C."/>
            <person name="Murphy C."/>
            <person name="Neiman D."/>
            <person name="Pearson M."/>
            <person name="Priest M."/>
            <person name="Roberts A."/>
            <person name="Saif S."/>
            <person name="Shea T."/>
            <person name="Sisk P."/>
            <person name="Sykes S."/>
            <person name="Wortman J."/>
            <person name="Nusbaum C."/>
            <person name="Birren B."/>
        </authorList>
    </citation>
    <scope>NUCLEOTIDE SEQUENCE [LARGE SCALE GENOMIC DNA]</scope>
    <source>
        <strain evidence="1 2">PRA339</strain>
    </source>
</reference>